<feature type="repeat" description="ANK" evidence="1">
    <location>
        <begin position="147"/>
        <end position="179"/>
    </location>
</feature>
<dbReference type="Proteomes" id="UP000000768">
    <property type="component" value="Chromosome 4"/>
</dbReference>
<dbReference type="Gene3D" id="1.25.40.10">
    <property type="entry name" value="Tetratricopeptide repeat domain"/>
    <property type="match status" value="1"/>
</dbReference>
<feature type="repeat" description="ANK" evidence="1">
    <location>
        <begin position="243"/>
        <end position="275"/>
    </location>
</feature>
<evidence type="ECO:0000256" key="3">
    <source>
        <dbReference type="SAM" id="MobiDB-lite"/>
    </source>
</evidence>
<dbReference type="SUPFAM" id="SSF48403">
    <property type="entry name" value="Ankyrin repeat"/>
    <property type="match status" value="1"/>
</dbReference>
<dbReference type="InParanoid" id="A0A1Z5RNA8"/>
<sequence length="481" mass="51832">MATPPRFPPALAGCFPRRGSPRGPDNPNPRPSSPLPGSPEDALLRAAFDGDLRLVKKMTRVLDGGEERGAEKVRAVRSSNGLGALHLAAARGKLPVCRYLVDDLGLDVNSINEAGLTPLTCAIDAGSVDVVQYLLNNGADTETLISTGLTPLVYAVGKGNCEIVQALLCKGAYVDALTTVGAALHLAAQNGRDDIVKVLLDHHADHNKIAWGVNRPLIYAISARSLKCVKLLIEAGADVQGIGTETPLALAATDGLTDILKCLVQAGADPNVCDGFGFTPIETAARYNRREDVEILFPVTSRIPTVNDWSVDGIISYAKSKPALKEEEERKGAADYVLQFIRPTPTHRDEDLYTVMLANLKFQGREAVKNKDYLGAVDIYTKAMNLDPADATLFANRSLCRLRMGDGRKALTDAVACKSMRPGWSKACYREGAARMVLKDYEKACGAFLDGLKLEPGNAEIESALWEALESLKISHKKEKE</sequence>
<dbReference type="Pfam" id="PF12796">
    <property type="entry name" value="Ank_2"/>
    <property type="match status" value="3"/>
</dbReference>
<name>A0A1Z5RNA8_SORBI</name>
<dbReference type="InterPro" id="IPR019734">
    <property type="entry name" value="TPR_rpt"/>
</dbReference>
<dbReference type="SUPFAM" id="SSF48452">
    <property type="entry name" value="TPR-like"/>
    <property type="match status" value="1"/>
</dbReference>
<protein>
    <recommendedName>
        <fullName evidence="6">Ankyrin-like protein</fullName>
    </recommendedName>
</protein>
<reference evidence="4 5" key="1">
    <citation type="journal article" date="2009" name="Nature">
        <title>The Sorghum bicolor genome and the diversification of grasses.</title>
        <authorList>
            <person name="Paterson A.H."/>
            <person name="Bowers J.E."/>
            <person name="Bruggmann R."/>
            <person name="Dubchak I."/>
            <person name="Grimwood J."/>
            <person name="Gundlach H."/>
            <person name="Haberer G."/>
            <person name="Hellsten U."/>
            <person name="Mitros T."/>
            <person name="Poliakov A."/>
            <person name="Schmutz J."/>
            <person name="Spannagl M."/>
            <person name="Tang H."/>
            <person name="Wang X."/>
            <person name="Wicker T."/>
            <person name="Bharti A.K."/>
            <person name="Chapman J."/>
            <person name="Feltus F.A."/>
            <person name="Gowik U."/>
            <person name="Grigoriev I.V."/>
            <person name="Lyons E."/>
            <person name="Maher C.A."/>
            <person name="Martis M."/>
            <person name="Narechania A."/>
            <person name="Otillar R.P."/>
            <person name="Penning B.W."/>
            <person name="Salamov A.A."/>
            <person name="Wang Y."/>
            <person name="Zhang L."/>
            <person name="Carpita N.C."/>
            <person name="Freeling M."/>
            <person name="Gingle A.R."/>
            <person name="Hash C.T."/>
            <person name="Keller B."/>
            <person name="Klein P."/>
            <person name="Kresovich S."/>
            <person name="McCann M.C."/>
            <person name="Ming R."/>
            <person name="Peterson D.G."/>
            <person name="Mehboob-ur-Rahman"/>
            <person name="Ware D."/>
            <person name="Westhoff P."/>
            <person name="Mayer K.F."/>
            <person name="Messing J."/>
            <person name="Rokhsar D.S."/>
        </authorList>
    </citation>
    <scope>NUCLEOTIDE SEQUENCE [LARGE SCALE GENOMIC DNA]</scope>
    <source>
        <strain evidence="5">cv. BTx623</strain>
    </source>
</reference>
<dbReference type="STRING" id="4558.A0A1Z5RNA8"/>
<dbReference type="Gramene" id="OQU84955">
    <property type="protein sequence ID" value="OQU84955"/>
    <property type="gene ID" value="SORBI_3004G148600"/>
</dbReference>
<feature type="repeat" description="ANK" evidence="1">
    <location>
        <begin position="114"/>
        <end position="146"/>
    </location>
</feature>
<dbReference type="PROSITE" id="PS50297">
    <property type="entry name" value="ANK_REP_REGION"/>
    <property type="match status" value="4"/>
</dbReference>
<accession>A0A1Z5RNA8</accession>
<keyword evidence="2" id="KW-0802">TPR repeat</keyword>
<dbReference type="SMART" id="SM00248">
    <property type="entry name" value="ANK"/>
    <property type="match status" value="7"/>
</dbReference>
<gene>
    <name evidence="4" type="ORF">SORBI_3004G148600</name>
</gene>
<evidence type="ECO:0000313" key="5">
    <source>
        <dbReference type="Proteomes" id="UP000000768"/>
    </source>
</evidence>
<dbReference type="InterPro" id="IPR011990">
    <property type="entry name" value="TPR-like_helical_dom_sf"/>
</dbReference>
<feature type="region of interest" description="Disordered" evidence="3">
    <location>
        <begin position="1"/>
        <end position="41"/>
    </location>
</feature>
<proteinExistence type="predicted"/>
<evidence type="ECO:0000256" key="2">
    <source>
        <dbReference type="PROSITE-ProRule" id="PRU00339"/>
    </source>
</evidence>
<feature type="repeat" description="TPR" evidence="2">
    <location>
        <begin position="425"/>
        <end position="458"/>
    </location>
</feature>
<dbReference type="SMART" id="SM00028">
    <property type="entry name" value="TPR"/>
    <property type="match status" value="2"/>
</dbReference>
<dbReference type="OMA" id="CKGAYVD"/>
<dbReference type="AlphaFoldDB" id="A0A1Z5RNA8"/>
<dbReference type="Gene3D" id="1.25.40.20">
    <property type="entry name" value="Ankyrin repeat-containing domain"/>
    <property type="match status" value="3"/>
</dbReference>
<dbReference type="PANTHER" id="PTHR46224">
    <property type="entry name" value="ANKYRIN REPEAT FAMILY PROTEIN"/>
    <property type="match status" value="1"/>
</dbReference>
<dbReference type="PROSITE" id="PS50088">
    <property type="entry name" value="ANK_REPEAT"/>
    <property type="match status" value="4"/>
</dbReference>
<evidence type="ECO:0008006" key="6">
    <source>
        <dbReference type="Google" id="ProtNLM"/>
    </source>
</evidence>
<evidence type="ECO:0000256" key="1">
    <source>
        <dbReference type="PROSITE-ProRule" id="PRU00023"/>
    </source>
</evidence>
<dbReference type="PANTHER" id="PTHR46224:SF20">
    <property type="entry name" value="OS02G0491900 PROTEIN"/>
    <property type="match status" value="1"/>
</dbReference>
<dbReference type="InterPro" id="IPR051616">
    <property type="entry name" value="Cul2-RING_E3_ligase_SR"/>
</dbReference>
<reference evidence="5" key="2">
    <citation type="journal article" date="2018" name="Plant J.">
        <title>The Sorghum bicolor reference genome: improved assembly, gene annotations, a transcriptome atlas, and signatures of genome organization.</title>
        <authorList>
            <person name="McCormick R.F."/>
            <person name="Truong S.K."/>
            <person name="Sreedasyam A."/>
            <person name="Jenkins J."/>
            <person name="Shu S."/>
            <person name="Sims D."/>
            <person name="Kennedy M."/>
            <person name="Amirebrahimi M."/>
            <person name="Weers B.D."/>
            <person name="McKinley B."/>
            <person name="Mattison A."/>
            <person name="Morishige D.T."/>
            <person name="Grimwood J."/>
            <person name="Schmutz J."/>
            <person name="Mullet J.E."/>
        </authorList>
    </citation>
    <scope>NUCLEOTIDE SEQUENCE [LARGE SCALE GENOMIC DNA]</scope>
    <source>
        <strain evidence="5">cv. BTx623</strain>
    </source>
</reference>
<feature type="repeat" description="ANK" evidence="1">
    <location>
        <begin position="179"/>
        <end position="207"/>
    </location>
</feature>
<dbReference type="InterPro" id="IPR036770">
    <property type="entry name" value="Ankyrin_rpt-contain_sf"/>
</dbReference>
<keyword evidence="1" id="KW-0040">ANK repeat</keyword>
<organism evidence="4 5">
    <name type="scientific">Sorghum bicolor</name>
    <name type="common">Sorghum</name>
    <name type="synonym">Sorghum vulgare</name>
    <dbReference type="NCBI Taxonomy" id="4558"/>
    <lineage>
        <taxon>Eukaryota</taxon>
        <taxon>Viridiplantae</taxon>
        <taxon>Streptophyta</taxon>
        <taxon>Embryophyta</taxon>
        <taxon>Tracheophyta</taxon>
        <taxon>Spermatophyta</taxon>
        <taxon>Magnoliopsida</taxon>
        <taxon>Liliopsida</taxon>
        <taxon>Poales</taxon>
        <taxon>Poaceae</taxon>
        <taxon>PACMAD clade</taxon>
        <taxon>Panicoideae</taxon>
        <taxon>Andropogonodae</taxon>
        <taxon>Andropogoneae</taxon>
        <taxon>Sorghinae</taxon>
        <taxon>Sorghum</taxon>
    </lineage>
</organism>
<evidence type="ECO:0000313" key="4">
    <source>
        <dbReference type="EMBL" id="OQU84955.1"/>
    </source>
</evidence>
<feature type="compositionally biased region" description="Pro residues" evidence="3">
    <location>
        <begin position="24"/>
        <end position="37"/>
    </location>
</feature>
<dbReference type="EMBL" id="CM000763">
    <property type="protein sequence ID" value="OQU84955.1"/>
    <property type="molecule type" value="Genomic_DNA"/>
</dbReference>
<keyword evidence="5" id="KW-1185">Reference proteome</keyword>
<dbReference type="InterPro" id="IPR002110">
    <property type="entry name" value="Ankyrin_rpt"/>
</dbReference>
<dbReference type="PROSITE" id="PS50005">
    <property type="entry name" value="TPR"/>
    <property type="match status" value="1"/>
</dbReference>